<dbReference type="Proteomes" id="UP000093355">
    <property type="component" value="Unassembled WGS sequence"/>
</dbReference>
<dbReference type="STRING" id="904291.A7J15_03085"/>
<dbReference type="SUPFAM" id="SSF53474">
    <property type="entry name" value="alpha/beta-Hydrolases"/>
    <property type="match status" value="1"/>
</dbReference>
<evidence type="ECO:0000259" key="1">
    <source>
        <dbReference type="Pfam" id="PF12697"/>
    </source>
</evidence>
<proteinExistence type="predicted"/>
<dbReference type="Pfam" id="PF12697">
    <property type="entry name" value="Abhydrolase_6"/>
    <property type="match status" value="1"/>
</dbReference>
<dbReference type="InterPro" id="IPR029058">
    <property type="entry name" value="AB_hydrolase_fold"/>
</dbReference>
<evidence type="ECO:0000313" key="2">
    <source>
        <dbReference type="EMBL" id="OCG75380.1"/>
    </source>
</evidence>
<reference evidence="2 3" key="1">
    <citation type="submission" date="2016-05" db="EMBL/GenBank/DDBJ databases">
        <authorList>
            <person name="Lavstsen T."/>
            <person name="Jespersen J.S."/>
        </authorList>
    </citation>
    <scope>NUCLEOTIDE SEQUENCE [LARGE SCALE GENOMIC DNA]</scope>
    <source>
        <strain evidence="2 3">YLB-01</strain>
    </source>
</reference>
<dbReference type="RefSeq" id="WP_067024097.1">
    <property type="nucleotide sequence ID" value="NZ_CP038256.1"/>
</dbReference>
<evidence type="ECO:0000313" key="3">
    <source>
        <dbReference type="Proteomes" id="UP000093355"/>
    </source>
</evidence>
<comment type="caution">
    <text evidence="2">The sequence shown here is derived from an EMBL/GenBank/DDBJ whole genome shotgun (WGS) entry which is preliminary data.</text>
</comment>
<sequence>MKHPRRAAPVGAGLLLAATAIGLIAGAIGTVATRIARVARVVVTPANRVADLEVRGIDTAAQTITLSRTPDTELPGRYGLFTSGTTEYVKIGAVLRTDDETVTRKLLTHIGRDYRIGKPAAFSGWYFESPAELHVPYEEVDITTPVGPAPAWLVPSGIEGGPGETWAVLVHGRGTNRAEVIRTVPVLREAGITSLLISYRNDGVAPSSTTGLYGLGTTEWPDVEAAISFALARGARRVVLMGWSMGGAIVLQTLVNTAHRDAIAGVILESPVVDWRTVLKYQARELGVPPLAALATMSMLESGIASRVHRIGRVIDFDDLDMVARAKELDCPILILHSDDDGFVPSDASHRLAELRPDIVTLVSFSVARHTKLWNYDEARWNTAIRDWLAALALAPETD</sequence>
<organism evidence="2 3">
    <name type="scientific">Microbacterium sediminis</name>
    <dbReference type="NCBI Taxonomy" id="904291"/>
    <lineage>
        <taxon>Bacteria</taxon>
        <taxon>Bacillati</taxon>
        <taxon>Actinomycetota</taxon>
        <taxon>Actinomycetes</taxon>
        <taxon>Micrococcales</taxon>
        <taxon>Microbacteriaceae</taxon>
        <taxon>Microbacterium</taxon>
    </lineage>
</organism>
<dbReference type="InterPro" id="IPR000073">
    <property type="entry name" value="AB_hydrolase_1"/>
</dbReference>
<dbReference type="InterPro" id="IPR052920">
    <property type="entry name" value="DNA-binding_regulatory"/>
</dbReference>
<gene>
    <name evidence="2" type="ORF">A7J15_03085</name>
</gene>
<dbReference type="Gene3D" id="3.40.50.1820">
    <property type="entry name" value="alpha/beta hydrolase"/>
    <property type="match status" value="1"/>
</dbReference>
<name>A0A1B9NFM1_9MICO</name>
<dbReference type="PANTHER" id="PTHR43358">
    <property type="entry name" value="ALPHA/BETA-HYDROLASE"/>
    <property type="match status" value="1"/>
</dbReference>
<accession>A0A1B9NFM1</accession>
<dbReference type="OrthoDB" id="8111537at2"/>
<keyword evidence="2" id="KW-0378">Hydrolase</keyword>
<dbReference type="EMBL" id="LXMD01000013">
    <property type="protein sequence ID" value="OCG75380.1"/>
    <property type="molecule type" value="Genomic_DNA"/>
</dbReference>
<dbReference type="AlphaFoldDB" id="A0A1B9NFM1"/>
<keyword evidence="3" id="KW-1185">Reference proteome</keyword>
<protein>
    <submittedName>
        <fullName evidence="2">Alpha/beta hydrolase</fullName>
    </submittedName>
</protein>
<dbReference type="PANTHER" id="PTHR43358:SF4">
    <property type="entry name" value="ALPHA_BETA HYDROLASE FOLD-1 DOMAIN-CONTAINING PROTEIN"/>
    <property type="match status" value="1"/>
</dbReference>
<feature type="domain" description="AB hydrolase-1" evidence="1">
    <location>
        <begin position="168"/>
        <end position="359"/>
    </location>
</feature>
<dbReference type="GO" id="GO:0016787">
    <property type="term" value="F:hydrolase activity"/>
    <property type="evidence" value="ECO:0007669"/>
    <property type="project" value="UniProtKB-KW"/>
</dbReference>